<evidence type="ECO:0000313" key="8">
    <source>
        <dbReference type="EMBL" id="KKR33526.1"/>
    </source>
</evidence>
<keyword evidence="2" id="KW-0732">Signal</keyword>
<dbReference type="Proteomes" id="UP000034539">
    <property type="component" value="Unassembled WGS sequence"/>
</dbReference>
<evidence type="ECO:0000259" key="7">
    <source>
        <dbReference type="PROSITE" id="PS51352"/>
    </source>
</evidence>
<gene>
    <name evidence="8" type="ORF">UT63_C0015G0007</name>
</gene>
<keyword evidence="4" id="KW-1015">Disulfide bond</keyword>
<feature type="transmembrane region" description="Helical" evidence="6">
    <location>
        <begin position="12"/>
        <end position="30"/>
    </location>
</feature>
<dbReference type="SUPFAM" id="SSF52833">
    <property type="entry name" value="Thioredoxin-like"/>
    <property type="match status" value="1"/>
</dbReference>
<organism evidence="8 9">
    <name type="scientific">Candidatus Gottesmanbacteria bacterium GW2011_GWC2_39_8</name>
    <dbReference type="NCBI Taxonomy" id="1618450"/>
    <lineage>
        <taxon>Bacteria</taxon>
        <taxon>Candidatus Gottesmaniibacteriota</taxon>
    </lineage>
</organism>
<evidence type="ECO:0000256" key="4">
    <source>
        <dbReference type="ARBA" id="ARBA00023157"/>
    </source>
</evidence>
<dbReference type="GO" id="GO:0016491">
    <property type="term" value="F:oxidoreductase activity"/>
    <property type="evidence" value="ECO:0007669"/>
    <property type="project" value="UniProtKB-KW"/>
</dbReference>
<dbReference type="PROSITE" id="PS51352">
    <property type="entry name" value="THIOREDOXIN_2"/>
    <property type="match status" value="1"/>
</dbReference>
<keyword evidence="6" id="KW-1133">Transmembrane helix</keyword>
<dbReference type="AlphaFoldDB" id="A0A0G0Q859"/>
<keyword evidence="5" id="KW-0676">Redox-active center</keyword>
<evidence type="ECO:0000256" key="3">
    <source>
        <dbReference type="ARBA" id="ARBA00023002"/>
    </source>
</evidence>
<dbReference type="InterPro" id="IPR012336">
    <property type="entry name" value="Thioredoxin-like_fold"/>
</dbReference>
<evidence type="ECO:0000256" key="1">
    <source>
        <dbReference type="ARBA" id="ARBA00005791"/>
    </source>
</evidence>
<dbReference type="InterPro" id="IPR036249">
    <property type="entry name" value="Thioredoxin-like_sf"/>
</dbReference>
<accession>A0A0G0Q859</accession>
<evidence type="ECO:0000256" key="6">
    <source>
        <dbReference type="SAM" id="Phobius"/>
    </source>
</evidence>
<feature type="domain" description="Thioredoxin" evidence="7">
    <location>
        <begin position="55"/>
        <end position="257"/>
    </location>
</feature>
<dbReference type="InterPro" id="IPR013766">
    <property type="entry name" value="Thioredoxin_domain"/>
</dbReference>
<comment type="similarity">
    <text evidence="1">Belongs to the thioredoxin family. DsbA subfamily.</text>
</comment>
<protein>
    <submittedName>
        <fullName evidence="8">Periplasmic thiol:disulfide interchange protein DsbA</fullName>
    </submittedName>
</protein>
<comment type="caution">
    <text evidence="8">The sequence shown here is derived from an EMBL/GenBank/DDBJ whole genome shotgun (WGS) entry which is preliminary data.</text>
</comment>
<sequence length="259" mass="28474">MEQMPQKNFASYFLLGLLIVSSFLIGSLYTRVRVLEKNLPGQSISGQVAGVRVQADAGEKALPTVVPTIGLELNDNIKPAKDDHINGNTNARILLFEYSDMECPYCKKFHPIAQQVVDSYNGKVAWVYRHFPLSFHANAQKEAEASECANELGGNTAFWKYINTLFARTSSGGEGFPLTDLVPLAGEIGLNEAKFKKCLDSDKYAERVKNDIQTGRDAGISGTPGNILFDTKTGKSKSLPGAYPFEEFKKVIDEIIKVS</sequence>
<keyword evidence="6" id="KW-0812">Transmembrane</keyword>
<reference evidence="8 9" key="1">
    <citation type="journal article" date="2015" name="Nature">
        <title>rRNA introns, odd ribosomes, and small enigmatic genomes across a large radiation of phyla.</title>
        <authorList>
            <person name="Brown C.T."/>
            <person name="Hug L.A."/>
            <person name="Thomas B.C."/>
            <person name="Sharon I."/>
            <person name="Castelle C.J."/>
            <person name="Singh A."/>
            <person name="Wilkins M.J."/>
            <person name="Williams K.H."/>
            <person name="Banfield J.F."/>
        </authorList>
    </citation>
    <scope>NUCLEOTIDE SEQUENCE [LARGE SCALE GENOMIC DNA]</scope>
</reference>
<dbReference type="EMBL" id="LBXN01000015">
    <property type="protein sequence ID" value="KKR33526.1"/>
    <property type="molecule type" value="Genomic_DNA"/>
</dbReference>
<dbReference type="Pfam" id="PF13462">
    <property type="entry name" value="Thioredoxin_4"/>
    <property type="match status" value="1"/>
</dbReference>
<evidence type="ECO:0000256" key="2">
    <source>
        <dbReference type="ARBA" id="ARBA00022729"/>
    </source>
</evidence>
<proteinExistence type="inferred from homology"/>
<evidence type="ECO:0000256" key="5">
    <source>
        <dbReference type="ARBA" id="ARBA00023284"/>
    </source>
</evidence>
<dbReference type="PANTHER" id="PTHR13887">
    <property type="entry name" value="GLUTATHIONE S-TRANSFERASE KAPPA"/>
    <property type="match status" value="1"/>
</dbReference>
<name>A0A0G0Q859_9BACT</name>
<dbReference type="Gene3D" id="3.40.30.10">
    <property type="entry name" value="Glutaredoxin"/>
    <property type="match status" value="1"/>
</dbReference>
<evidence type="ECO:0000313" key="9">
    <source>
        <dbReference type="Proteomes" id="UP000034539"/>
    </source>
</evidence>
<keyword evidence="3" id="KW-0560">Oxidoreductase</keyword>
<keyword evidence="6" id="KW-0472">Membrane</keyword>
<dbReference type="PANTHER" id="PTHR13887:SF14">
    <property type="entry name" value="DISULFIDE BOND FORMATION PROTEIN D"/>
    <property type="match status" value="1"/>
</dbReference>